<organism evidence="2 3">
    <name type="scientific">Schizophyllum amplum</name>
    <dbReference type="NCBI Taxonomy" id="97359"/>
    <lineage>
        <taxon>Eukaryota</taxon>
        <taxon>Fungi</taxon>
        <taxon>Dikarya</taxon>
        <taxon>Basidiomycota</taxon>
        <taxon>Agaricomycotina</taxon>
        <taxon>Agaricomycetes</taxon>
        <taxon>Agaricomycetidae</taxon>
        <taxon>Agaricales</taxon>
        <taxon>Schizophyllaceae</taxon>
        <taxon>Schizophyllum</taxon>
    </lineage>
</organism>
<comment type="caution">
    <text evidence="2">The sequence shown here is derived from an EMBL/GenBank/DDBJ whole genome shotgun (WGS) entry which is preliminary data.</text>
</comment>
<sequence length="340" mass="36064">MSATMNVFAGLPAAISQALTFLTTPLLMVYPATTVLKLQLVLQGNIMTHFMPSVSLTKRGAANAGCPYDIRMLLAPNQIPPTPVLAACLAMGVDWPTWAALLGGEALELIITEDCFALRVAGQLHIVWQASVGIAQHTRRQPAAAEATTADIQVPALAISSAADVDAMEMDCDTMELSISRPSSRSSTSSHASLSSFASSGHESATTAGSAAACSDDEDMPYSPPKDASRRRTRSPSMECDDEPYRPAPRRAIIDNSRTPLAYKYQGGETSVLTGGVMLGRPKLFTSSPKPAAAAPKPTSRTKPASDGAWRPSMASTWRSGARKMSRLVAPEADSWRSRA</sequence>
<feature type="region of interest" description="Disordered" evidence="1">
    <location>
        <begin position="284"/>
        <end position="340"/>
    </location>
</feature>
<evidence type="ECO:0000313" key="3">
    <source>
        <dbReference type="Proteomes" id="UP000320762"/>
    </source>
</evidence>
<gene>
    <name evidence="2" type="ORF">BD626DRAFT_484136</name>
</gene>
<dbReference type="STRING" id="97359.A0A550CQ85"/>
<protein>
    <recommendedName>
        <fullName evidence="4">Anti-proliferative protein domain-containing protein</fullName>
    </recommendedName>
</protein>
<dbReference type="AlphaFoldDB" id="A0A550CQ85"/>
<dbReference type="OrthoDB" id="19928at2759"/>
<feature type="compositionally biased region" description="Low complexity" evidence="1">
    <location>
        <begin position="286"/>
        <end position="305"/>
    </location>
</feature>
<evidence type="ECO:0008006" key="4">
    <source>
        <dbReference type="Google" id="ProtNLM"/>
    </source>
</evidence>
<evidence type="ECO:0000313" key="2">
    <source>
        <dbReference type="EMBL" id="TRM66899.1"/>
    </source>
</evidence>
<name>A0A550CQ85_9AGAR</name>
<keyword evidence="3" id="KW-1185">Reference proteome</keyword>
<dbReference type="EMBL" id="VDMD01000003">
    <property type="protein sequence ID" value="TRM66899.1"/>
    <property type="molecule type" value="Genomic_DNA"/>
</dbReference>
<feature type="compositionally biased region" description="Low complexity" evidence="1">
    <location>
        <begin position="178"/>
        <end position="214"/>
    </location>
</feature>
<accession>A0A550CQ85</accession>
<dbReference type="Proteomes" id="UP000320762">
    <property type="component" value="Unassembled WGS sequence"/>
</dbReference>
<reference evidence="2 3" key="1">
    <citation type="journal article" date="2019" name="New Phytol.">
        <title>Comparative genomics reveals unique wood-decay strategies and fruiting body development in the Schizophyllaceae.</title>
        <authorList>
            <person name="Almasi E."/>
            <person name="Sahu N."/>
            <person name="Krizsan K."/>
            <person name="Balint B."/>
            <person name="Kovacs G.M."/>
            <person name="Kiss B."/>
            <person name="Cseklye J."/>
            <person name="Drula E."/>
            <person name="Henrissat B."/>
            <person name="Nagy I."/>
            <person name="Chovatia M."/>
            <person name="Adam C."/>
            <person name="LaButti K."/>
            <person name="Lipzen A."/>
            <person name="Riley R."/>
            <person name="Grigoriev I.V."/>
            <person name="Nagy L.G."/>
        </authorList>
    </citation>
    <scope>NUCLEOTIDE SEQUENCE [LARGE SCALE GENOMIC DNA]</scope>
    <source>
        <strain evidence="2 3">NL-1724</strain>
    </source>
</reference>
<feature type="region of interest" description="Disordered" evidence="1">
    <location>
        <begin position="177"/>
        <end position="254"/>
    </location>
</feature>
<evidence type="ECO:0000256" key="1">
    <source>
        <dbReference type="SAM" id="MobiDB-lite"/>
    </source>
</evidence>
<proteinExistence type="predicted"/>